<reference evidence="1 2" key="3">
    <citation type="submission" date="2020-02" db="EMBL/GenBank/DDBJ databases">
        <title>Flavobacterium profundi sp. nov., isolated from a deep-sea seamount.</title>
        <authorList>
            <person name="Zhang D.-C."/>
        </authorList>
    </citation>
    <scope>NUCLEOTIDE SEQUENCE [LARGE SCALE GENOMIC DNA]</scope>
    <source>
        <strain evidence="1 2">EC11</strain>
    </source>
</reference>
<accession>A0ABX0IKW0</accession>
<dbReference type="EMBL" id="VEVQ02000001">
    <property type="protein sequence ID" value="NHN24452.1"/>
    <property type="molecule type" value="Genomic_DNA"/>
</dbReference>
<keyword evidence="2" id="KW-1185">Reference proteome</keyword>
<comment type="caution">
    <text evidence="1">The sequence shown here is derived from an EMBL/GenBank/DDBJ whole genome shotgun (WGS) entry which is preliminary data.</text>
</comment>
<proteinExistence type="predicted"/>
<evidence type="ECO:0000313" key="1">
    <source>
        <dbReference type="EMBL" id="NHN24452.1"/>
    </source>
</evidence>
<reference evidence="2" key="1">
    <citation type="submission" date="2019-05" db="EMBL/GenBank/DDBJ databases">
        <title>Flavobacterium profundi sp. nov., isolated from a deep-sea seamount.</title>
        <authorList>
            <person name="Zhang D.-C."/>
        </authorList>
    </citation>
    <scope>NUCLEOTIDE SEQUENCE [LARGE SCALE GENOMIC DNA]</scope>
    <source>
        <strain evidence="2">EC11</strain>
    </source>
</reference>
<name>A0ABX0IKW0_9FLAO</name>
<reference evidence="1 2" key="2">
    <citation type="submission" date="2019-05" db="EMBL/GenBank/DDBJ databases">
        <authorList>
            <person name="Lianzixin W."/>
        </authorList>
    </citation>
    <scope>NUCLEOTIDE SEQUENCE [LARGE SCALE GENOMIC DNA]</scope>
    <source>
        <strain evidence="1 2">EC11</strain>
    </source>
</reference>
<dbReference type="RefSeq" id="WP_140959529.1">
    <property type="nucleotide sequence ID" value="NZ_VEVQ02000001.1"/>
</dbReference>
<protein>
    <submittedName>
        <fullName evidence="1">Uncharacterized protein</fullName>
    </submittedName>
</protein>
<dbReference type="Proteomes" id="UP000817854">
    <property type="component" value="Unassembled WGS sequence"/>
</dbReference>
<evidence type="ECO:0000313" key="2">
    <source>
        <dbReference type="Proteomes" id="UP000817854"/>
    </source>
</evidence>
<sequence>MYTLKCNIVEKTTRHNIGGTFIEIISDNETIGFASGNFEGFAETLICSEKIKNDTITLKVFGMRSVPKTLTHKITSDTSIIVEVDYGESPFNNVNERGKFLRIHYKFLCGTR</sequence>
<organism evidence="1 2">
    <name type="scientific">Flavobacterium jejuense</name>
    <dbReference type="NCBI Taxonomy" id="1544455"/>
    <lineage>
        <taxon>Bacteria</taxon>
        <taxon>Pseudomonadati</taxon>
        <taxon>Bacteroidota</taxon>
        <taxon>Flavobacteriia</taxon>
        <taxon>Flavobacteriales</taxon>
        <taxon>Flavobacteriaceae</taxon>
        <taxon>Flavobacterium</taxon>
    </lineage>
</organism>
<gene>
    <name evidence="1" type="ORF">FIA58_002085</name>
</gene>